<keyword evidence="1" id="KW-0472">Membrane</keyword>
<evidence type="ECO:0008006" key="4">
    <source>
        <dbReference type="Google" id="ProtNLM"/>
    </source>
</evidence>
<dbReference type="KEGG" id="alam:RT761_02406"/>
<evidence type="ECO:0000256" key="1">
    <source>
        <dbReference type="SAM" id="Phobius"/>
    </source>
</evidence>
<evidence type="ECO:0000313" key="2">
    <source>
        <dbReference type="EMBL" id="QPM69178.1"/>
    </source>
</evidence>
<reference evidence="2 3" key="1">
    <citation type="journal article" date="2021" name="Nat. Commun.">
        <title>Isolation of a member of the candidate phylum Atribacteria reveals a unique cell membrane structure.</title>
        <authorList>
            <person name="Taiki K."/>
            <person name="Nobu M.K."/>
            <person name="Kusada H."/>
            <person name="Meng X.-Y."/>
            <person name="Hosoki N."/>
            <person name="Uematsu K."/>
            <person name="Yoshioka H."/>
            <person name="Kamagata Y."/>
            <person name="Tamaki H."/>
        </authorList>
    </citation>
    <scope>NUCLEOTIDE SEQUENCE [LARGE SCALE GENOMIC DNA]</scope>
    <source>
        <strain evidence="2 3">RT761</strain>
    </source>
</reference>
<accession>A0A7T1ANH9</accession>
<feature type="transmembrane region" description="Helical" evidence="1">
    <location>
        <begin position="55"/>
        <end position="75"/>
    </location>
</feature>
<dbReference type="RefSeq" id="WP_218111659.1">
    <property type="nucleotide sequence ID" value="NZ_CP065383.1"/>
</dbReference>
<dbReference type="AlphaFoldDB" id="A0A7T1ANH9"/>
<evidence type="ECO:0000313" key="3">
    <source>
        <dbReference type="Proteomes" id="UP000594463"/>
    </source>
</evidence>
<proteinExistence type="predicted"/>
<feature type="transmembrane region" description="Helical" evidence="1">
    <location>
        <begin position="20"/>
        <end position="43"/>
    </location>
</feature>
<dbReference type="EMBL" id="CP065383">
    <property type="protein sequence ID" value="QPM69178.1"/>
    <property type="molecule type" value="Genomic_DNA"/>
</dbReference>
<keyword evidence="1" id="KW-1133">Transmembrane helix</keyword>
<keyword evidence="3" id="KW-1185">Reference proteome</keyword>
<protein>
    <recommendedName>
        <fullName evidence="4">Bacterial Pleckstrin homology domain-containing protein</fullName>
    </recommendedName>
</protein>
<dbReference type="Proteomes" id="UP000594463">
    <property type="component" value="Chromosome"/>
</dbReference>
<gene>
    <name evidence="2" type="ORF">RT761_02406</name>
</gene>
<name>A0A7T1ANH9_ATRLM</name>
<organism evidence="2 3">
    <name type="scientific">Atribacter laminatus</name>
    <dbReference type="NCBI Taxonomy" id="2847778"/>
    <lineage>
        <taxon>Bacteria</taxon>
        <taxon>Pseudomonadati</taxon>
        <taxon>Atribacterota</taxon>
        <taxon>Atribacteria</taxon>
        <taxon>Atribacterales</taxon>
        <taxon>Atribacteraceae</taxon>
        <taxon>Atribacter</taxon>
    </lineage>
</organism>
<keyword evidence="1" id="KW-0812">Transmembrane</keyword>
<sequence>MNIGNSNQVFFKEIQTVKSWWIWGLVLILVVVFLFGMIQQLIFKKPWGNNPMSDTGLLIVGLIVVIGLPLFVSLIRLEIIVHNQGVGYRYSPFHLRYQRLPKDRLVSYQIIHYRPLRDYGGWGIRYGKYGKAYTLSGDIGVQLVTIDQKKILLGTYKPENMKKALDSIQKNTNSHTRLLH</sequence>